<feature type="chain" id="PRO_5036272949" evidence="6">
    <location>
        <begin position="28"/>
        <end position="584"/>
    </location>
</feature>
<keyword evidence="4 5" id="KW-0274">FAD</keyword>
<dbReference type="InterPro" id="IPR007867">
    <property type="entry name" value="GMC_OxRtase_C"/>
</dbReference>
<evidence type="ECO:0000256" key="4">
    <source>
        <dbReference type="ARBA" id="ARBA00022827"/>
    </source>
</evidence>
<comment type="caution">
    <text evidence="9">The sequence shown here is derived from an EMBL/GenBank/DDBJ whole genome shotgun (WGS) entry which is preliminary data.</text>
</comment>
<feature type="binding site" evidence="5">
    <location>
        <position position="263"/>
    </location>
    <ligand>
        <name>FAD</name>
        <dbReference type="ChEBI" id="CHEBI:57692"/>
    </ligand>
</feature>
<evidence type="ECO:0000256" key="5">
    <source>
        <dbReference type="PIRSR" id="PIRSR000137-2"/>
    </source>
</evidence>
<evidence type="ECO:0000256" key="3">
    <source>
        <dbReference type="ARBA" id="ARBA00022630"/>
    </source>
</evidence>
<dbReference type="GO" id="GO:0050660">
    <property type="term" value="F:flavin adenine dinucleotide binding"/>
    <property type="evidence" value="ECO:0007669"/>
    <property type="project" value="InterPro"/>
</dbReference>
<proteinExistence type="inferred from homology"/>
<dbReference type="OrthoDB" id="269227at2759"/>
<dbReference type="EMBL" id="CADEBC010000478">
    <property type="protein sequence ID" value="CAB3232726.1"/>
    <property type="molecule type" value="Genomic_DNA"/>
</dbReference>
<dbReference type="PIRSF" id="PIRSF000137">
    <property type="entry name" value="Alcohol_oxidase"/>
    <property type="match status" value="1"/>
</dbReference>
<comment type="similarity">
    <text evidence="2">Belongs to the GMC oxidoreductase family.</text>
</comment>
<gene>
    <name evidence="10" type="ORF">APLA_LOCUS11854</name>
    <name evidence="9" type="ORF">APLA_LOCUS4987</name>
</gene>
<dbReference type="Gene3D" id="3.30.560.10">
    <property type="entry name" value="Glucose Oxidase, domain 3"/>
    <property type="match status" value="1"/>
</dbReference>
<evidence type="ECO:0000256" key="1">
    <source>
        <dbReference type="ARBA" id="ARBA00001974"/>
    </source>
</evidence>
<feature type="domain" description="Glucose-methanol-choline oxidoreductase N-terminal" evidence="7">
    <location>
        <begin position="42"/>
        <end position="338"/>
    </location>
</feature>
<dbReference type="PANTHER" id="PTHR11552">
    <property type="entry name" value="GLUCOSE-METHANOL-CHOLINE GMC OXIDOREDUCTASE"/>
    <property type="match status" value="1"/>
</dbReference>
<dbReference type="SUPFAM" id="SSF54373">
    <property type="entry name" value="FAD-linked reductases, C-terminal domain"/>
    <property type="match status" value="1"/>
</dbReference>
<evidence type="ECO:0000259" key="8">
    <source>
        <dbReference type="Pfam" id="PF05199"/>
    </source>
</evidence>
<dbReference type="InterPro" id="IPR036188">
    <property type="entry name" value="FAD/NAD-bd_sf"/>
</dbReference>
<evidence type="ECO:0000313" key="9">
    <source>
        <dbReference type="EMBL" id="CAB3232726.1"/>
    </source>
</evidence>
<comment type="cofactor">
    <cofactor evidence="1 5">
        <name>FAD</name>
        <dbReference type="ChEBI" id="CHEBI:57692"/>
    </cofactor>
</comment>
<dbReference type="Proteomes" id="UP000494256">
    <property type="component" value="Unassembled WGS sequence"/>
</dbReference>
<dbReference type="Pfam" id="PF00732">
    <property type="entry name" value="GMC_oxred_N"/>
    <property type="match status" value="1"/>
</dbReference>
<dbReference type="InterPro" id="IPR000172">
    <property type="entry name" value="GMC_OxRdtase_N"/>
</dbReference>
<dbReference type="GO" id="GO:0016614">
    <property type="term" value="F:oxidoreductase activity, acting on CH-OH group of donors"/>
    <property type="evidence" value="ECO:0007669"/>
    <property type="project" value="InterPro"/>
</dbReference>
<dbReference type="SUPFAM" id="SSF51905">
    <property type="entry name" value="FAD/NAD(P)-binding domain"/>
    <property type="match status" value="1"/>
</dbReference>
<dbReference type="Pfam" id="PF05199">
    <property type="entry name" value="GMC_oxred_C"/>
    <property type="match status" value="1"/>
</dbReference>
<evidence type="ECO:0000259" key="7">
    <source>
        <dbReference type="Pfam" id="PF00732"/>
    </source>
</evidence>
<evidence type="ECO:0000256" key="2">
    <source>
        <dbReference type="ARBA" id="ARBA00010790"/>
    </source>
</evidence>
<evidence type="ECO:0000313" key="12">
    <source>
        <dbReference type="Proteomes" id="UP000494256"/>
    </source>
</evidence>
<protein>
    <submittedName>
        <fullName evidence="9">Uncharacterized protein</fullName>
    </submittedName>
</protein>
<name>A0A8S0ZG84_ARCPL</name>
<feature type="domain" description="Glucose-methanol-choline oxidoreductase C-terminal" evidence="8">
    <location>
        <begin position="438"/>
        <end position="573"/>
    </location>
</feature>
<dbReference type="Gene3D" id="3.50.50.60">
    <property type="entry name" value="FAD/NAD(P)-binding domain"/>
    <property type="match status" value="1"/>
</dbReference>
<dbReference type="AlphaFoldDB" id="A0A8S0ZG84"/>
<keyword evidence="6" id="KW-0732">Signal</keyword>
<keyword evidence="3" id="KW-0285">Flavoprotein</keyword>
<keyword evidence="11" id="KW-1185">Reference proteome</keyword>
<evidence type="ECO:0000313" key="11">
    <source>
        <dbReference type="Proteomes" id="UP000494106"/>
    </source>
</evidence>
<accession>A0A8S0ZG84</accession>
<dbReference type="Proteomes" id="UP000494106">
    <property type="component" value="Unassembled WGS sequence"/>
</dbReference>
<evidence type="ECO:0000256" key="6">
    <source>
        <dbReference type="SAM" id="SignalP"/>
    </source>
</evidence>
<dbReference type="InterPro" id="IPR012132">
    <property type="entry name" value="GMC_OxRdtase"/>
</dbReference>
<organism evidence="9 11">
    <name type="scientific">Arctia plantaginis</name>
    <name type="common">Wood tiger moth</name>
    <name type="synonym">Phalaena plantaginis</name>
    <dbReference type="NCBI Taxonomy" id="874455"/>
    <lineage>
        <taxon>Eukaryota</taxon>
        <taxon>Metazoa</taxon>
        <taxon>Ecdysozoa</taxon>
        <taxon>Arthropoda</taxon>
        <taxon>Hexapoda</taxon>
        <taxon>Insecta</taxon>
        <taxon>Pterygota</taxon>
        <taxon>Neoptera</taxon>
        <taxon>Endopterygota</taxon>
        <taxon>Lepidoptera</taxon>
        <taxon>Glossata</taxon>
        <taxon>Ditrysia</taxon>
        <taxon>Noctuoidea</taxon>
        <taxon>Erebidae</taxon>
        <taxon>Arctiinae</taxon>
        <taxon>Arctia</taxon>
    </lineage>
</organism>
<evidence type="ECO:0000313" key="10">
    <source>
        <dbReference type="EMBL" id="CAB3247289.1"/>
    </source>
</evidence>
<reference evidence="11 12" key="1">
    <citation type="submission" date="2020-04" db="EMBL/GenBank/DDBJ databases">
        <authorList>
            <person name="Wallbank WR R."/>
            <person name="Pardo Diaz C."/>
            <person name="Kozak K."/>
            <person name="Martin S."/>
            <person name="Jiggins C."/>
            <person name="Moest M."/>
            <person name="Warren A I."/>
            <person name="Byers J.R.P. K."/>
            <person name="Montejo-Kovacevich G."/>
            <person name="Yen C E."/>
        </authorList>
    </citation>
    <scope>NUCLEOTIDE SEQUENCE [LARGE SCALE GENOMIC DNA]</scope>
</reference>
<dbReference type="EMBL" id="CADEBD010000336">
    <property type="protein sequence ID" value="CAB3247289.1"/>
    <property type="molecule type" value="Genomic_DNA"/>
</dbReference>
<sequence>MGSATSTTALQLAQIPIALLTYLGLDGVSWPEQAVLKNNTSYDYIVIGAGSAGSVVATRLAEDQQNSVLVLEAGGDPPIIALLAAFVVALPHSIADYNYTSTIDPYAARSQDNYTMLTAGKTLGGSDTINHFLHIRGSPSDFDGWAEISGDDSWKYTNILKYFIKSERVDDKEILKEHPDYHGTTGPMGLTRQVVDYHELEDYLKAFSEAGNPIILDLNANQSIGYTQPQYTLADRKRQTPAYSYLQKVKDYPNLHVSKNTRVTKIIFENNVAVAVEAVYKNKKYTFKADKEIILSAGVFNTPQILMLSGIGPENHLKSKNIEVISNLPVGENLMDQVTVTIVYKTKKYLTPLLGLTKLDANLTKIPFPVIVGTASLNKSDVTNADYQTYNLLFAHDTPLLTVACRPAFGYRDDICNGWKKQVRLRDSLFNLIVNVQPKSRGTVRLRSTDPFDDPEITMNYFSEQEDLEDMLKYVKDFIRIGETDTLKKMKAEIVGLDLPECADKERGSDEFWKCYILNRAISVFHSSCTCPMGTVVDGKLKLKGFENIRIVDASVMPKVPKSAPNAAIIMLAEKAADMIKSKL</sequence>
<feature type="signal peptide" evidence="6">
    <location>
        <begin position="1"/>
        <end position="27"/>
    </location>
</feature>
<dbReference type="PANTHER" id="PTHR11552:SF147">
    <property type="entry name" value="CHOLINE DEHYDROGENASE, MITOCHONDRIAL"/>
    <property type="match status" value="1"/>
</dbReference>